<sequence length="164" mass="18782">MPYLGTTRPMGLYRHHQFRMKHRNSEGHHLKIVCYSVGVQVFPGYPEKPKQLEGKLLLESPHLNAPHITYKDIGVRMVKFRIEDLPNYIFSHKPSTSEIIEIAGALGGFVKIYNNYLICRSSSFITTFHGTLRLIPIRSVASRHLQCPDRPHRPAFCGTNLRCA</sequence>
<dbReference type="Proteomes" id="UP000807353">
    <property type="component" value="Unassembled WGS sequence"/>
</dbReference>
<dbReference type="EMBL" id="MU150360">
    <property type="protein sequence ID" value="KAF9457751.1"/>
    <property type="molecule type" value="Genomic_DNA"/>
</dbReference>
<reference evidence="1" key="1">
    <citation type="submission" date="2020-11" db="EMBL/GenBank/DDBJ databases">
        <authorList>
            <consortium name="DOE Joint Genome Institute"/>
            <person name="Ahrendt S."/>
            <person name="Riley R."/>
            <person name="Andreopoulos W."/>
            <person name="Labutti K."/>
            <person name="Pangilinan J."/>
            <person name="Ruiz-Duenas F.J."/>
            <person name="Barrasa J.M."/>
            <person name="Sanchez-Garcia M."/>
            <person name="Camarero S."/>
            <person name="Miyauchi S."/>
            <person name="Serrano A."/>
            <person name="Linde D."/>
            <person name="Babiker R."/>
            <person name="Drula E."/>
            <person name="Ayuso-Fernandez I."/>
            <person name="Pacheco R."/>
            <person name="Padilla G."/>
            <person name="Ferreira P."/>
            <person name="Barriuso J."/>
            <person name="Kellner H."/>
            <person name="Castanera R."/>
            <person name="Alfaro M."/>
            <person name="Ramirez L."/>
            <person name="Pisabarro A.G."/>
            <person name="Kuo A."/>
            <person name="Tritt A."/>
            <person name="Lipzen A."/>
            <person name="He G."/>
            <person name="Yan M."/>
            <person name="Ng V."/>
            <person name="Cullen D."/>
            <person name="Martin F."/>
            <person name="Rosso M.-N."/>
            <person name="Henrissat B."/>
            <person name="Hibbett D."/>
            <person name="Martinez A.T."/>
            <person name="Grigoriev I.V."/>
        </authorList>
    </citation>
    <scope>NUCLEOTIDE SEQUENCE</scope>
    <source>
        <strain evidence="1">CBS 247.69</strain>
    </source>
</reference>
<organism evidence="1 2">
    <name type="scientific">Collybia nuda</name>
    <dbReference type="NCBI Taxonomy" id="64659"/>
    <lineage>
        <taxon>Eukaryota</taxon>
        <taxon>Fungi</taxon>
        <taxon>Dikarya</taxon>
        <taxon>Basidiomycota</taxon>
        <taxon>Agaricomycotina</taxon>
        <taxon>Agaricomycetes</taxon>
        <taxon>Agaricomycetidae</taxon>
        <taxon>Agaricales</taxon>
        <taxon>Tricholomatineae</taxon>
        <taxon>Clitocybaceae</taxon>
        <taxon>Collybia</taxon>
    </lineage>
</organism>
<proteinExistence type="predicted"/>
<comment type="caution">
    <text evidence="1">The sequence shown here is derived from an EMBL/GenBank/DDBJ whole genome shotgun (WGS) entry which is preliminary data.</text>
</comment>
<keyword evidence="2" id="KW-1185">Reference proteome</keyword>
<accession>A0A9P5XXZ0</accession>
<dbReference type="AlphaFoldDB" id="A0A9P5XXZ0"/>
<protein>
    <submittedName>
        <fullName evidence="1">Uncharacterized protein</fullName>
    </submittedName>
</protein>
<gene>
    <name evidence="1" type="ORF">BDZ94DRAFT_1272486</name>
</gene>
<name>A0A9P5XXZ0_9AGAR</name>
<evidence type="ECO:0000313" key="2">
    <source>
        <dbReference type="Proteomes" id="UP000807353"/>
    </source>
</evidence>
<evidence type="ECO:0000313" key="1">
    <source>
        <dbReference type="EMBL" id="KAF9457751.1"/>
    </source>
</evidence>